<evidence type="ECO:0000313" key="1">
    <source>
        <dbReference type="EMBL" id="KKQ21843.1"/>
    </source>
</evidence>
<accession>A0A0G0FS26</accession>
<protein>
    <submittedName>
        <fullName evidence="1">Uncharacterized protein</fullName>
    </submittedName>
</protein>
<dbReference type="Proteomes" id="UP000034044">
    <property type="component" value="Unassembled WGS sequence"/>
</dbReference>
<dbReference type="AlphaFoldDB" id="A0A0G0FS26"/>
<reference evidence="1 2" key="1">
    <citation type="journal article" date="2015" name="Nature">
        <title>rRNA introns, odd ribosomes, and small enigmatic genomes across a large radiation of phyla.</title>
        <authorList>
            <person name="Brown C.T."/>
            <person name="Hug L.A."/>
            <person name="Thomas B.C."/>
            <person name="Sharon I."/>
            <person name="Castelle C.J."/>
            <person name="Singh A."/>
            <person name="Wilkins M.J."/>
            <person name="Williams K.H."/>
            <person name="Banfield J.F."/>
        </authorList>
    </citation>
    <scope>NUCLEOTIDE SEQUENCE [LARGE SCALE GENOMIC DNA]</scope>
</reference>
<gene>
    <name evidence="1" type="ORF">US36_C0012G0002</name>
</gene>
<name>A0A0G0FS26_9BACT</name>
<organism evidence="1 2">
    <name type="scientific">Candidatus Wolfebacteria bacterium GW2011_GWC1_37_10</name>
    <dbReference type="NCBI Taxonomy" id="1619010"/>
    <lineage>
        <taxon>Bacteria</taxon>
        <taxon>Candidatus Wolfeibacteriota</taxon>
    </lineage>
</organism>
<comment type="caution">
    <text evidence="1">The sequence shown here is derived from an EMBL/GenBank/DDBJ whole genome shotgun (WGS) entry which is preliminary data.</text>
</comment>
<dbReference type="EMBL" id="LBSR01000012">
    <property type="protein sequence ID" value="KKQ21843.1"/>
    <property type="molecule type" value="Genomic_DNA"/>
</dbReference>
<evidence type="ECO:0000313" key="2">
    <source>
        <dbReference type="Proteomes" id="UP000034044"/>
    </source>
</evidence>
<proteinExistence type="predicted"/>
<sequence length="40" mass="4544">MALSKYFVNKTRLKGGFYVERNTGIEPAPSPWQGDVLPLY</sequence>